<name>A0AAW1SE99_9CHLO</name>
<dbReference type="Pfam" id="PF07717">
    <property type="entry name" value="OB_NTP_bind"/>
    <property type="match status" value="1"/>
</dbReference>
<evidence type="ECO:0000259" key="9">
    <source>
        <dbReference type="PROSITE" id="PS51194"/>
    </source>
</evidence>
<keyword evidence="1" id="KW-0547">Nucleotide-binding</keyword>
<dbReference type="Gene3D" id="1.20.120.1080">
    <property type="match status" value="1"/>
</dbReference>
<dbReference type="Pfam" id="PF21010">
    <property type="entry name" value="HA2_C"/>
    <property type="match status" value="1"/>
</dbReference>
<dbReference type="SUPFAM" id="SSF52540">
    <property type="entry name" value="P-loop containing nucleoside triphosphate hydrolases"/>
    <property type="match status" value="1"/>
</dbReference>
<dbReference type="GO" id="GO:0005524">
    <property type="term" value="F:ATP binding"/>
    <property type="evidence" value="ECO:0007669"/>
    <property type="project" value="UniProtKB-KW"/>
</dbReference>
<gene>
    <name evidence="10" type="ORF">WJX81_006552</name>
</gene>
<evidence type="ECO:0000256" key="5">
    <source>
        <dbReference type="ARBA" id="ARBA00022884"/>
    </source>
</evidence>
<dbReference type="SMART" id="SM00847">
    <property type="entry name" value="HA2"/>
    <property type="match status" value="1"/>
</dbReference>
<proteinExistence type="inferred from homology"/>
<dbReference type="InterPro" id="IPR007502">
    <property type="entry name" value="Helicase-assoc_dom"/>
</dbReference>
<dbReference type="PROSITE" id="PS51192">
    <property type="entry name" value="HELICASE_ATP_BIND_1"/>
    <property type="match status" value="1"/>
</dbReference>
<accession>A0AAW1SE99</accession>
<evidence type="ECO:0000256" key="2">
    <source>
        <dbReference type="ARBA" id="ARBA00022801"/>
    </source>
</evidence>
<keyword evidence="5" id="KW-0694">RNA-binding</keyword>
<dbReference type="GO" id="GO:0005634">
    <property type="term" value="C:nucleus"/>
    <property type="evidence" value="ECO:0007669"/>
    <property type="project" value="TreeGrafter"/>
</dbReference>
<dbReference type="Proteomes" id="UP001445335">
    <property type="component" value="Unassembled WGS sequence"/>
</dbReference>
<feature type="domain" description="Helicase ATP-binding" evidence="8">
    <location>
        <begin position="262"/>
        <end position="429"/>
    </location>
</feature>
<dbReference type="CDD" id="cd18791">
    <property type="entry name" value="SF2_C_RHA"/>
    <property type="match status" value="1"/>
</dbReference>
<dbReference type="PANTHER" id="PTHR18934">
    <property type="entry name" value="ATP-DEPENDENT RNA HELICASE"/>
    <property type="match status" value="1"/>
</dbReference>
<dbReference type="Pfam" id="PF00271">
    <property type="entry name" value="Helicase_C"/>
    <property type="match status" value="1"/>
</dbReference>
<evidence type="ECO:0000256" key="4">
    <source>
        <dbReference type="ARBA" id="ARBA00022840"/>
    </source>
</evidence>
<evidence type="ECO:0000259" key="8">
    <source>
        <dbReference type="PROSITE" id="PS51192"/>
    </source>
</evidence>
<dbReference type="InterPro" id="IPR014001">
    <property type="entry name" value="Helicase_ATP-bd"/>
</dbReference>
<evidence type="ECO:0000313" key="10">
    <source>
        <dbReference type="EMBL" id="KAK9844162.1"/>
    </source>
</evidence>
<keyword evidence="3" id="KW-0347">Helicase</keyword>
<dbReference type="GO" id="GO:0004386">
    <property type="term" value="F:helicase activity"/>
    <property type="evidence" value="ECO:0007669"/>
    <property type="project" value="UniProtKB-KW"/>
</dbReference>
<keyword evidence="11" id="KW-1185">Reference proteome</keyword>
<dbReference type="PROSITE" id="PS51194">
    <property type="entry name" value="HELICASE_CTER"/>
    <property type="match status" value="1"/>
</dbReference>
<dbReference type="GO" id="GO:0016787">
    <property type="term" value="F:hydrolase activity"/>
    <property type="evidence" value="ECO:0007669"/>
    <property type="project" value="UniProtKB-KW"/>
</dbReference>
<dbReference type="InterPro" id="IPR011709">
    <property type="entry name" value="DEAD-box_helicase_OB_fold"/>
</dbReference>
<dbReference type="FunFam" id="3.40.50.300:FF:000526">
    <property type="entry name" value="DExH-box ATP-dependent RNA helicase DExH3"/>
    <property type="match status" value="1"/>
</dbReference>
<evidence type="ECO:0000313" key="11">
    <source>
        <dbReference type="Proteomes" id="UP001445335"/>
    </source>
</evidence>
<evidence type="ECO:0000256" key="3">
    <source>
        <dbReference type="ARBA" id="ARBA00022806"/>
    </source>
</evidence>
<dbReference type="SMART" id="SM00487">
    <property type="entry name" value="DEXDc"/>
    <property type="match status" value="1"/>
</dbReference>
<comment type="similarity">
    <text evidence="6">Belongs to the DExH box helicase family.</text>
</comment>
<dbReference type="PANTHER" id="PTHR18934:SF237">
    <property type="entry name" value="ATP-DEPENDENT DNA_RNA HELICASE DHX36"/>
    <property type="match status" value="1"/>
</dbReference>
<dbReference type="FunFam" id="1.20.120.1080:FF:000002">
    <property type="entry name" value="Putative ATP-dependent RNA helicase DHX36"/>
    <property type="match status" value="1"/>
</dbReference>
<protein>
    <submittedName>
        <fullName evidence="10">Uncharacterized protein</fullName>
    </submittedName>
</protein>
<dbReference type="AlphaFoldDB" id="A0AAW1SE99"/>
<reference evidence="10 11" key="1">
    <citation type="journal article" date="2024" name="Nat. Commun.">
        <title>Phylogenomics reveals the evolutionary origins of lichenization in chlorophyte algae.</title>
        <authorList>
            <person name="Puginier C."/>
            <person name="Libourel C."/>
            <person name="Otte J."/>
            <person name="Skaloud P."/>
            <person name="Haon M."/>
            <person name="Grisel S."/>
            <person name="Petersen M."/>
            <person name="Berrin J.G."/>
            <person name="Delaux P.M."/>
            <person name="Dal Grande F."/>
            <person name="Keller J."/>
        </authorList>
    </citation>
    <scope>NUCLEOTIDE SEQUENCE [LARGE SCALE GENOMIC DNA]</scope>
    <source>
        <strain evidence="10 11">SAG 245.80</strain>
    </source>
</reference>
<sequence>MAPQAAVGPETKFGDVDRKVVEELGRKGFAKDQVLEALDATEERARAGGDFAQPFNEQKRRALQRALERLLLVMPEADLPRAFAQGRPRRNAAAAAAAAAAGAAARGGSSADMACAGDAPQAAFSVRAGAELAASSAARTMLALRAAGFDAVEAAAALDDAGGDGPAALAALCAGVCTADRSAARRRAMADLPDVHDEAALRSALAEESAGSGAGSDAHAEAESRRMALALAAWRASDNRKTAALRAQRERLPSWGFRDAVVAAIEGSQVVVVSGETGCGKTTQVPQFLLDAATDAGRGGRIELICTQPRRISATSVAQRVAAERGEALGETVGYQIRMEARRSAATRLLFCTTGVLLRRLIGDPLLAGTTHVLVDEVHERSLDSDFLLVLLKELLAQRRDLKLVLMSATVNEAAFSGYFSNCPTLQIPGFTFPVKELYLEDVLQATRWTPDRGCDCLRSGGGGGSSKGAAAGEAARVAQQAAAEHAGLEALRARGGYGEPMLRAMRALDPEKLNYELAAAALRWVAAQRDGGAVLVFMSGLMEITKLYELCLQDSTIKAATRQGEWLIALHSSLSSAEQQTVFERPPDGVRKIVIATNIAETSITIDDVTWVVDLGRHKETRYSPQSHMQLLVEDWCSRASARQRRGRAGRVAPGTCLRLYPRWLHDGVMDEHQVPEVRRVPLEGLALHVKLLRPHAPVAAFLAAMMEPPPHEAVTAALNALTTIGAVVRGREALTPLGVHLAALPVDVRVGKMLVHAAILGCLDPILTVAAAISSRSPFVSPLERREAADVAKRSFAREQSDHLAVLAAYQDWREARADGRAAERAFCTDSFLSVRALEGIADLRRQFQQLLAEAGFLGGGRGRGRGCGWEAADAHAENMRLVKAVLVAGLYPNVARVDGAGGAGDGKKPKLITRTADGKSEEAVQIHPCSVNFATARFNSRYLVYHEKVQTSQVWLRDCTAVGALPLLLFGGEVSRQAAAGTVSIDGWLKLDCPLKVAVLLAELRARLDGLLQAKIEQPSLDIWQQGGPVIAAIIQLLDSETMVAVKPQPSGSSNGKGKAAAHGHKGKGGRR</sequence>
<dbReference type="Pfam" id="PF26026">
    <property type="entry name" value="RNA_hel_CTD"/>
    <property type="match status" value="1"/>
</dbReference>
<keyword evidence="4" id="KW-0067">ATP-binding</keyword>
<evidence type="ECO:0000256" key="6">
    <source>
        <dbReference type="ARBA" id="ARBA00060772"/>
    </source>
</evidence>
<dbReference type="InterPro" id="IPR011545">
    <property type="entry name" value="DEAD/DEAH_box_helicase_dom"/>
</dbReference>
<evidence type="ECO:0000256" key="7">
    <source>
        <dbReference type="SAM" id="MobiDB-lite"/>
    </source>
</evidence>
<dbReference type="InterPro" id="IPR001650">
    <property type="entry name" value="Helicase_C-like"/>
</dbReference>
<feature type="region of interest" description="Disordered" evidence="7">
    <location>
        <begin position="1049"/>
        <end position="1075"/>
    </location>
</feature>
<comment type="caution">
    <text evidence="10">The sequence shown here is derived from an EMBL/GenBank/DDBJ whole genome shotgun (WGS) entry which is preliminary data.</text>
</comment>
<dbReference type="EMBL" id="JALJOU010000004">
    <property type="protein sequence ID" value="KAK9844162.1"/>
    <property type="molecule type" value="Genomic_DNA"/>
</dbReference>
<dbReference type="GO" id="GO:0003723">
    <property type="term" value="F:RNA binding"/>
    <property type="evidence" value="ECO:0007669"/>
    <property type="project" value="UniProtKB-KW"/>
</dbReference>
<dbReference type="CDD" id="cd17917">
    <property type="entry name" value="DEXHc_RHA-like"/>
    <property type="match status" value="1"/>
</dbReference>
<organism evidence="10 11">
    <name type="scientific">Elliptochloris bilobata</name>
    <dbReference type="NCBI Taxonomy" id="381761"/>
    <lineage>
        <taxon>Eukaryota</taxon>
        <taxon>Viridiplantae</taxon>
        <taxon>Chlorophyta</taxon>
        <taxon>core chlorophytes</taxon>
        <taxon>Trebouxiophyceae</taxon>
        <taxon>Trebouxiophyceae incertae sedis</taxon>
        <taxon>Elliptochloris clade</taxon>
        <taxon>Elliptochloris</taxon>
    </lineage>
</organism>
<dbReference type="Pfam" id="PF00270">
    <property type="entry name" value="DEAD"/>
    <property type="match status" value="1"/>
</dbReference>
<dbReference type="InterPro" id="IPR027417">
    <property type="entry name" value="P-loop_NTPase"/>
</dbReference>
<dbReference type="InterPro" id="IPR059023">
    <property type="entry name" value="RNA_hel_CTD"/>
</dbReference>
<dbReference type="Gene3D" id="3.40.50.300">
    <property type="entry name" value="P-loop containing nucleotide triphosphate hydrolases"/>
    <property type="match status" value="2"/>
</dbReference>
<feature type="compositionally biased region" description="Basic residues" evidence="7">
    <location>
        <begin position="1063"/>
        <end position="1075"/>
    </location>
</feature>
<feature type="domain" description="Helicase C-terminal" evidence="9">
    <location>
        <begin position="522"/>
        <end position="695"/>
    </location>
</feature>
<evidence type="ECO:0000256" key="1">
    <source>
        <dbReference type="ARBA" id="ARBA00022741"/>
    </source>
</evidence>
<keyword evidence="2" id="KW-0378">Hydrolase</keyword>
<dbReference type="SMART" id="SM00490">
    <property type="entry name" value="HELICc"/>
    <property type="match status" value="1"/>
</dbReference>